<name>A0ABM9CH82_9BACL</name>
<sequence>MNTKEVTKQYRLNKWMEIIRNCRGSGQTVKAWCTEHHVSSKSYYYWLKRVREAACEALPTLHSDQRTIVPVDLSMPRTSNEPIYPASTESDIIVHMGSVTLEIRNHASLTLIEHTLRALQHAR</sequence>
<proteinExistence type="predicted"/>
<reference evidence="1" key="1">
    <citation type="submission" date="2022-01" db="EMBL/GenBank/DDBJ databases">
        <authorList>
            <person name="Criscuolo A."/>
        </authorList>
    </citation>
    <scope>NUCLEOTIDE SEQUENCE</scope>
    <source>
        <strain evidence="1">CIP111893</strain>
    </source>
</reference>
<organism evidence="1 2">
    <name type="scientific">Paenibacillus plantiphilus</name>
    <dbReference type="NCBI Taxonomy" id="2905650"/>
    <lineage>
        <taxon>Bacteria</taxon>
        <taxon>Bacillati</taxon>
        <taxon>Bacillota</taxon>
        <taxon>Bacilli</taxon>
        <taxon>Bacillales</taxon>
        <taxon>Paenibacillaceae</taxon>
        <taxon>Paenibacillus</taxon>
    </lineage>
</organism>
<dbReference type="Proteomes" id="UP000838686">
    <property type="component" value="Unassembled WGS sequence"/>
</dbReference>
<gene>
    <name evidence="1" type="ORF">PAECIP111893_03624</name>
</gene>
<evidence type="ECO:0000313" key="1">
    <source>
        <dbReference type="EMBL" id="CAH1213068.1"/>
    </source>
</evidence>
<comment type="caution">
    <text evidence="1">The sequence shown here is derived from an EMBL/GenBank/DDBJ whole genome shotgun (WGS) entry which is preliminary data.</text>
</comment>
<evidence type="ECO:0008006" key="3">
    <source>
        <dbReference type="Google" id="ProtNLM"/>
    </source>
</evidence>
<keyword evidence="2" id="KW-1185">Reference proteome</keyword>
<protein>
    <recommendedName>
        <fullName evidence="3">Transposase</fullName>
    </recommendedName>
</protein>
<accession>A0ABM9CH82</accession>
<evidence type="ECO:0000313" key="2">
    <source>
        <dbReference type="Proteomes" id="UP000838686"/>
    </source>
</evidence>
<dbReference type="EMBL" id="CAKMMF010000021">
    <property type="protein sequence ID" value="CAH1213068.1"/>
    <property type="molecule type" value="Genomic_DNA"/>
</dbReference>
<dbReference type="NCBIfam" id="NF047593">
    <property type="entry name" value="IS66_ISAeme5_TnpA"/>
    <property type="match status" value="1"/>
</dbReference>